<evidence type="ECO:0000256" key="16">
    <source>
        <dbReference type="ARBA" id="ARBA00023157"/>
    </source>
</evidence>
<comment type="catalytic activity">
    <reaction evidence="20 21">
        <text>L-seryl-[protein] + ATP = O-phospho-L-seryl-[protein] + ADP + H(+)</text>
        <dbReference type="Rhea" id="RHEA:17989"/>
        <dbReference type="Rhea" id="RHEA-COMP:9863"/>
        <dbReference type="Rhea" id="RHEA-COMP:11604"/>
        <dbReference type="ChEBI" id="CHEBI:15378"/>
        <dbReference type="ChEBI" id="CHEBI:29999"/>
        <dbReference type="ChEBI" id="CHEBI:30616"/>
        <dbReference type="ChEBI" id="CHEBI:83421"/>
        <dbReference type="ChEBI" id="CHEBI:456216"/>
        <dbReference type="EC" id="2.7.11.1"/>
    </reaction>
</comment>
<dbReference type="InterPro" id="IPR024171">
    <property type="entry name" value="SRK-like_kinase"/>
</dbReference>
<dbReference type="GO" id="GO:0002229">
    <property type="term" value="P:defense response to oomycetes"/>
    <property type="evidence" value="ECO:0007669"/>
    <property type="project" value="UniProtKB-ARBA"/>
</dbReference>
<evidence type="ECO:0000256" key="21">
    <source>
        <dbReference type="PIRNR" id="PIRNR000641"/>
    </source>
</evidence>
<evidence type="ECO:0000256" key="17">
    <source>
        <dbReference type="ARBA" id="ARBA00023170"/>
    </source>
</evidence>
<dbReference type="SUPFAM" id="SSF56112">
    <property type="entry name" value="Protein kinase-like (PK-like)"/>
    <property type="match status" value="1"/>
</dbReference>
<keyword evidence="12 21" id="KW-0418">Kinase</keyword>
<evidence type="ECO:0000256" key="3">
    <source>
        <dbReference type="ARBA" id="ARBA00010217"/>
    </source>
</evidence>
<comment type="similarity">
    <text evidence="21">Belongs to the protein kinase superfamily. Ser/Thr protein kinase family.</text>
</comment>
<dbReference type="EC" id="2.7.11.1" evidence="21"/>
<dbReference type="CDD" id="cd00028">
    <property type="entry name" value="B_lectin"/>
    <property type="match status" value="1"/>
</dbReference>
<dbReference type="PANTHER" id="PTHR27002">
    <property type="entry name" value="RECEPTOR-LIKE SERINE/THREONINE-PROTEIN KINASE SD1-8"/>
    <property type="match status" value="1"/>
</dbReference>
<evidence type="ECO:0000256" key="24">
    <source>
        <dbReference type="SAM" id="SignalP"/>
    </source>
</evidence>
<keyword evidence="8 23" id="KW-0812">Transmembrane</keyword>
<dbReference type="PROSITE" id="PS00108">
    <property type="entry name" value="PROTEIN_KINASE_ST"/>
    <property type="match status" value="1"/>
</dbReference>
<dbReference type="GO" id="GO:0004674">
    <property type="term" value="F:protein serine/threonine kinase activity"/>
    <property type="evidence" value="ECO:0007669"/>
    <property type="project" value="UniProtKB-KW"/>
</dbReference>
<reference evidence="28" key="1">
    <citation type="submission" date="2023-10" db="EMBL/GenBank/DDBJ databases">
        <title>Chromosome-level genome of the transformable northern wattle, Acacia crassicarpa.</title>
        <authorList>
            <person name="Massaro I."/>
            <person name="Sinha N.R."/>
            <person name="Poethig S."/>
            <person name="Leichty A.R."/>
        </authorList>
    </citation>
    <scope>NUCLEOTIDE SEQUENCE</scope>
    <source>
        <strain evidence="28">Acra3RX</strain>
        <tissue evidence="28">Leaf</tissue>
    </source>
</reference>
<feature type="domain" description="Apple" evidence="27">
    <location>
        <begin position="330"/>
        <end position="413"/>
    </location>
</feature>
<evidence type="ECO:0000256" key="1">
    <source>
        <dbReference type="ARBA" id="ARBA00004251"/>
    </source>
</evidence>
<keyword evidence="15 23" id="KW-0472">Membrane</keyword>
<dbReference type="FunFam" id="1.10.510.10:FF:000240">
    <property type="entry name" value="Lectin-domain containing receptor kinase A4.3"/>
    <property type="match status" value="1"/>
</dbReference>
<dbReference type="PANTHER" id="PTHR27002:SF798">
    <property type="entry name" value="S-LOCUS LECTIN KINASE FAMILY PROTEIN"/>
    <property type="match status" value="1"/>
</dbReference>
<evidence type="ECO:0000256" key="6">
    <source>
        <dbReference type="ARBA" id="ARBA00022553"/>
    </source>
</evidence>
<dbReference type="InterPro" id="IPR000858">
    <property type="entry name" value="S_locus_glycoprot_dom"/>
</dbReference>
<dbReference type="Gene3D" id="1.10.510.10">
    <property type="entry name" value="Transferase(Phosphotransferase) domain 1"/>
    <property type="match status" value="1"/>
</dbReference>
<keyword evidence="5 21" id="KW-0723">Serine/threonine-protein kinase</keyword>
<evidence type="ECO:0000256" key="7">
    <source>
        <dbReference type="ARBA" id="ARBA00022679"/>
    </source>
</evidence>
<evidence type="ECO:0000256" key="14">
    <source>
        <dbReference type="ARBA" id="ARBA00022989"/>
    </source>
</evidence>
<dbReference type="SMART" id="SM00108">
    <property type="entry name" value="B_lectin"/>
    <property type="match status" value="1"/>
</dbReference>
<dbReference type="InterPro" id="IPR003609">
    <property type="entry name" value="Pan_app"/>
</dbReference>
<comment type="similarity">
    <text evidence="3">In the C-terminal section; belongs to the protein kinase superfamily. Ser/Thr protein kinase family.</text>
</comment>
<evidence type="ECO:0000256" key="9">
    <source>
        <dbReference type="ARBA" id="ARBA00022729"/>
    </source>
</evidence>
<dbReference type="PIRSF" id="PIRSF000641">
    <property type="entry name" value="SRK"/>
    <property type="match status" value="1"/>
</dbReference>
<dbReference type="SUPFAM" id="SSF51110">
    <property type="entry name" value="alpha-D-mannose-specific plant lectins"/>
    <property type="match status" value="1"/>
</dbReference>
<dbReference type="PROSITE" id="PS00107">
    <property type="entry name" value="PROTEIN_KINASE_ATP"/>
    <property type="match status" value="1"/>
</dbReference>
<gene>
    <name evidence="28" type="ORF">QN277_008413</name>
</gene>
<evidence type="ECO:0000256" key="12">
    <source>
        <dbReference type="ARBA" id="ARBA00022777"/>
    </source>
</evidence>
<evidence type="ECO:0000256" key="23">
    <source>
        <dbReference type="SAM" id="Phobius"/>
    </source>
</evidence>
<dbReference type="GO" id="GO:0005886">
    <property type="term" value="C:plasma membrane"/>
    <property type="evidence" value="ECO:0007669"/>
    <property type="project" value="UniProtKB-SubCell"/>
</dbReference>
<keyword evidence="14 23" id="KW-1133">Transmembrane helix</keyword>
<dbReference type="Gene3D" id="2.90.10.10">
    <property type="entry name" value="Bulb-type lectin domain"/>
    <property type="match status" value="1"/>
</dbReference>
<keyword evidence="16" id="KW-1015">Disulfide bond</keyword>
<sequence length="893" mass="100736">MRTNVAVFLFIFTNWLLWFSQLHLALDILKPGEKITGNETLVSNGGKFEMGFFSPRKDASRYLGIWYGGLQPRTVVWVANRDHPVLDSPAFFQISEEGNVIVSDMNGKIYWSSELEGSSSLNRAVKLMDSGNLILFDDRVSINNLWQSFEHPTDTFLPYMEMDKNIKLTSWRTVDDPASGDFTFQLAQTGDNSYIILKDQVHLHWQPSDAVPSTISNLLTNFTRSPQSKKNVARSIGNLTKPEGVYKLVMNYTGKIEFQWYDDKFGSGWSTGFSEPSGTCKIHDACGSFSSCNDNNNPPCNCLPGFHPESLPQNSAEEQFNGCFRKTTSCERKDVAFLNLTNVEIRSSDQQVEAESEAVCQSKCLELCPRCQAYSYNVRLSDRSSVCLIWTRDLSTLQEHSLQNGISLSVRLLISDIASNARACEPCGTIIVPYPLSTGPNCGDPLYFKLNCDNSTGDQLNFQMPGLGPSRVVKIHPDDRKLIIQIQGSDVCVDKENHRGKLDSPFNVTNWCFAQDKIEVSWLPPLEPLCHNSTDCSDWPHSTCNDDSKDEKRRCLCNENYYWNNSTLNCTLGVSQESSGRKKPLTLILVVTLSSVAFVACVVCFAYKWKRIMAHKKDRGRVQRIRGMYDSERQVKDLIDLGELEEKDNEGIEVPYFDFETILAATDDFSDANKLGRGGYGSVYKGILPGEQYIAVKRLSNVSSQGLKEFKNEVVLISKLQHRNLVKLRGYCITGDEKILLYEYLPNKSLDTFLFNPTRSLILDWQMRFDIILGVVRGMLYLHQDSRLRVIHRDLKTSNILLDEEMNPKISDFGLARIFGNKEIMANTERIVGTYGYMAPEYALDGLLSMKSDVFSFGVVVLEIISGKKNTGFFQSKQGSSLLGYVSLILLLC</sequence>
<keyword evidence="10" id="KW-0430">Lectin</keyword>
<keyword evidence="9 24" id="KW-0732">Signal</keyword>
<dbReference type="InterPro" id="IPR001480">
    <property type="entry name" value="Bulb-type_lectin_dom"/>
</dbReference>
<dbReference type="InterPro" id="IPR000719">
    <property type="entry name" value="Prot_kinase_dom"/>
</dbReference>
<evidence type="ECO:0000256" key="8">
    <source>
        <dbReference type="ARBA" id="ARBA00022692"/>
    </source>
</evidence>
<dbReference type="GO" id="GO:0005524">
    <property type="term" value="F:ATP binding"/>
    <property type="evidence" value="ECO:0007669"/>
    <property type="project" value="UniProtKB-UniRule"/>
</dbReference>
<dbReference type="Pfam" id="PF00954">
    <property type="entry name" value="S_locus_glycop"/>
    <property type="match status" value="1"/>
</dbReference>
<evidence type="ECO:0000256" key="4">
    <source>
        <dbReference type="ARBA" id="ARBA00022475"/>
    </source>
</evidence>
<dbReference type="GO" id="GO:0048544">
    <property type="term" value="P:recognition of pollen"/>
    <property type="evidence" value="ECO:0007669"/>
    <property type="project" value="InterPro"/>
</dbReference>
<keyword evidence="6" id="KW-0597">Phosphoprotein</keyword>
<keyword evidence="29" id="KW-1185">Reference proteome</keyword>
<dbReference type="InterPro" id="IPR036426">
    <property type="entry name" value="Bulb-type_lectin_dom_sf"/>
</dbReference>
<evidence type="ECO:0000313" key="29">
    <source>
        <dbReference type="Proteomes" id="UP001293593"/>
    </source>
</evidence>
<dbReference type="SMART" id="SM00220">
    <property type="entry name" value="S_TKc"/>
    <property type="match status" value="1"/>
</dbReference>
<comment type="subcellular location">
    <subcellularLocation>
        <location evidence="1">Cell membrane</location>
        <topology evidence="1">Single-pass type I membrane protein</topology>
    </subcellularLocation>
</comment>
<evidence type="ECO:0000256" key="18">
    <source>
        <dbReference type="ARBA" id="ARBA00023180"/>
    </source>
</evidence>
<dbReference type="Pfam" id="PF07714">
    <property type="entry name" value="PK_Tyr_Ser-Thr"/>
    <property type="match status" value="1"/>
</dbReference>
<dbReference type="PROSITE" id="PS50948">
    <property type="entry name" value="PAN"/>
    <property type="match status" value="1"/>
</dbReference>
<dbReference type="InterPro" id="IPR017441">
    <property type="entry name" value="Protein_kinase_ATP_BS"/>
</dbReference>
<comment type="catalytic activity">
    <reaction evidence="19 21">
        <text>L-threonyl-[protein] + ATP = O-phospho-L-threonyl-[protein] + ADP + H(+)</text>
        <dbReference type="Rhea" id="RHEA:46608"/>
        <dbReference type="Rhea" id="RHEA-COMP:11060"/>
        <dbReference type="Rhea" id="RHEA-COMP:11605"/>
        <dbReference type="ChEBI" id="CHEBI:15378"/>
        <dbReference type="ChEBI" id="CHEBI:30013"/>
        <dbReference type="ChEBI" id="CHEBI:30616"/>
        <dbReference type="ChEBI" id="CHEBI:61977"/>
        <dbReference type="ChEBI" id="CHEBI:456216"/>
        <dbReference type="EC" id="2.7.11.1"/>
    </reaction>
</comment>
<dbReference type="AlphaFoldDB" id="A0AAE1JPR0"/>
<evidence type="ECO:0000256" key="13">
    <source>
        <dbReference type="ARBA" id="ARBA00022840"/>
    </source>
</evidence>
<feature type="domain" description="Bulb-type lectin" evidence="26">
    <location>
        <begin position="26"/>
        <end position="148"/>
    </location>
</feature>
<evidence type="ECO:0000259" key="27">
    <source>
        <dbReference type="PROSITE" id="PS50948"/>
    </source>
</evidence>
<proteinExistence type="inferred from homology"/>
<protein>
    <recommendedName>
        <fullName evidence="21">Receptor-like serine/threonine-protein kinase</fullName>
        <ecNumber evidence="21">2.7.11.1</ecNumber>
    </recommendedName>
</protein>
<keyword evidence="4" id="KW-1003">Cell membrane</keyword>
<keyword evidence="7 21" id="KW-0808">Transferase</keyword>
<dbReference type="InterPro" id="IPR001245">
    <property type="entry name" value="Ser-Thr/Tyr_kinase_cat_dom"/>
</dbReference>
<dbReference type="Proteomes" id="UP001293593">
    <property type="component" value="Unassembled WGS sequence"/>
</dbReference>
<evidence type="ECO:0000256" key="10">
    <source>
        <dbReference type="ARBA" id="ARBA00022734"/>
    </source>
</evidence>
<feature type="chain" id="PRO_5041941331" description="Receptor-like serine/threonine-protein kinase" evidence="24">
    <location>
        <begin position="26"/>
        <end position="893"/>
    </location>
</feature>
<evidence type="ECO:0000256" key="20">
    <source>
        <dbReference type="ARBA" id="ARBA00048679"/>
    </source>
</evidence>
<dbReference type="SMART" id="SM00473">
    <property type="entry name" value="PAN_AP"/>
    <property type="match status" value="1"/>
</dbReference>
<dbReference type="InterPro" id="IPR008271">
    <property type="entry name" value="Ser/Thr_kinase_AS"/>
</dbReference>
<keyword evidence="13 21" id="KW-0067">ATP-binding</keyword>
<dbReference type="GO" id="GO:0030246">
    <property type="term" value="F:carbohydrate binding"/>
    <property type="evidence" value="ECO:0007669"/>
    <property type="project" value="UniProtKB-KW"/>
</dbReference>
<dbReference type="FunFam" id="2.90.10.10:FF:000009">
    <property type="entry name" value="Receptor-like serine/threonine-protein kinase SD1-8"/>
    <property type="match status" value="1"/>
</dbReference>
<feature type="signal peptide" evidence="24">
    <location>
        <begin position="1"/>
        <end position="25"/>
    </location>
</feature>
<evidence type="ECO:0000256" key="15">
    <source>
        <dbReference type="ARBA" id="ARBA00023136"/>
    </source>
</evidence>
<evidence type="ECO:0000256" key="5">
    <source>
        <dbReference type="ARBA" id="ARBA00022527"/>
    </source>
</evidence>
<evidence type="ECO:0000256" key="2">
    <source>
        <dbReference type="ARBA" id="ARBA00008536"/>
    </source>
</evidence>
<evidence type="ECO:0000313" key="28">
    <source>
        <dbReference type="EMBL" id="KAK4255410.1"/>
    </source>
</evidence>
<name>A0AAE1JPR0_9FABA</name>
<feature type="domain" description="Protein kinase" evidence="25">
    <location>
        <begin position="669"/>
        <end position="893"/>
    </location>
</feature>
<evidence type="ECO:0000256" key="11">
    <source>
        <dbReference type="ARBA" id="ARBA00022741"/>
    </source>
</evidence>
<dbReference type="PROSITE" id="PS50011">
    <property type="entry name" value="PROTEIN_KINASE_DOM"/>
    <property type="match status" value="1"/>
</dbReference>
<dbReference type="EMBL" id="JAWXYG010000013">
    <property type="protein sequence ID" value="KAK4255410.1"/>
    <property type="molecule type" value="Genomic_DNA"/>
</dbReference>
<dbReference type="PROSITE" id="PS50927">
    <property type="entry name" value="BULB_LECTIN"/>
    <property type="match status" value="1"/>
</dbReference>
<evidence type="ECO:0000259" key="26">
    <source>
        <dbReference type="PROSITE" id="PS50927"/>
    </source>
</evidence>
<keyword evidence="11 21" id="KW-0547">Nucleotide-binding</keyword>
<keyword evidence="17" id="KW-0675">Receptor</keyword>
<dbReference type="FunFam" id="3.30.200.20:FF:000330">
    <property type="entry name" value="G-type lectin S-receptor-like serine/threonine-protein kinase At4g03230"/>
    <property type="match status" value="1"/>
</dbReference>
<feature type="binding site" evidence="22">
    <location>
        <position position="697"/>
    </location>
    <ligand>
        <name>ATP</name>
        <dbReference type="ChEBI" id="CHEBI:30616"/>
    </ligand>
</feature>
<accession>A0AAE1JPR0</accession>
<keyword evidence="18" id="KW-0325">Glycoprotein</keyword>
<feature type="transmembrane region" description="Helical" evidence="23">
    <location>
        <begin position="585"/>
        <end position="607"/>
    </location>
</feature>
<evidence type="ECO:0000256" key="22">
    <source>
        <dbReference type="PROSITE-ProRule" id="PRU10141"/>
    </source>
</evidence>
<comment type="caution">
    <text evidence="28">The sequence shown here is derived from an EMBL/GenBank/DDBJ whole genome shotgun (WGS) entry which is preliminary data.</text>
</comment>
<dbReference type="InterPro" id="IPR011009">
    <property type="entry name" value="Kinase-like_dom_sf"/>
</dbReference>
<dbReference type="Gene3D" id="3.30.200.20">
    <property type="entry name" value="Phosphorylase Kinase, domain 1"/>
    <property type="match status" value="1"/>
</dbReference>
<organism evidence="28 29">
    <name type="scientific">Acacia crassicarpa</name>
    <name type="common">northern wattle</name>
    <dbReference type="NCBI Taxonomy" id="499986"/>
    <lineage>
        <taxon>Eukaryota</taxon>
        <taxon>Viridiplantae</taxon>
        <taxon>Streptophyta</taxon>
        <taxon>Embryophyta</taxon>
        <taxon>Tracheophyta</taxon>
        <taxon>Spermatophyta</taxon>
        <taxon>Magnoliopsida</taxon>
        <taxon>eudicotyledons</taxon>
        <taxon>Gunneridae</taxon>
        <taxon>Pentapetalae</taxon>
        <taxon>rosids</taxon>
        <taxon>fabids</taxon>
        <taxon>Fabales</taxon>
        <taxon>Fabaceae</taxon>
        <taxon>Caesalpinioideae</taxon>
        <taxon>mimosoid clade</taxon>
        <taxon>Acacieae</taxon>
        <taxon>Acacia</taxon>
    </lineage>
</organism>
<dbReference type="Pfam" id="PF01453">
    <property type="entry name" value="B_lectin"/>
    <property type="match status" value="1"/>
</dbReference>
<evidence type="ECO:0000259" key="25">
    <source>
        <dbReference type="PROSITE" id="PS50011"/>
    </source>
</evidence>
<evidence type="ECO:0000256" key="19">
    <source>
        <dbReference type="ARBA" id="ARBA00047899"/>
    </source>
</evidence>
<comment type="similarity">
    <text evidence="2">In the N-terminal section; belongs to the leguminous lectin family.</text>
</comment>